<dbReference type="Proteomes" id="UP000001059">
    <property type="component" value="Chromosome"/>
</dbReference>
<comment type="pathway">
    <text evidence="3">Protein modification; protein glycosylation.</text>
</comment>
<evidence type="ECO:0000256" key="3">
    <source>
        <dbReference type="ARBA" id="ARBA00004922"/>
    </source>
</evidence>
<keyword evidence="8" id="KW-0735">Signal-anchor</keyword>
<proteinExistence type="predicted"/>
<evidence type="ECO:0000256" key="8">
    <source>
        <dbReference type="ARBA" id="ARBA00022968"/>
    </source>
</evidence>
<comment type="subcellular location">
    <subcellularLocation>
        <location evidence="2">Golgi apparatus membrane</location>
        <topology evidence="2">Single-pass type II membrane protein</topology>
    </subcellularLocation>
</comment>
<keyword evidence="14" id="KW-1185">Reference proteome</keyword>
<keyword evidence="9" id="KW-1133">Transmembrane helix</keyword>
<gene>
    <name evidence="13" type="ordered locus">Mmah_0087</name>
</gene>
<dbReference type="Pfam" id="PF03071">
    <property type="entry name" value="GNT-I"/>
    <property type="match status" value="1"/>
</dbReference>
<organism evidence="13 14">
    <name type="scientific">Methanohalophilus mahii (strain ATCC 35705 / DSM 5219 / SLP)</name>
    <dbReference type="NCBI Taxonomy" id="547558"/>
    <lineage>
        <taxon>Archaea</taxon>
        <taxon>Methanobacteriati</taxon>
        <taxon>Methanobacteriota</taxon>
        <taxon>Stenosarchaea group</taxon>
        <taxon>Methanomicrobia</taxon>
        <taxon>Methanosarcinales</taxon>
        <taxon>Methanosarcinaceae</taxon>
        <taxon>Methanohalophilus</taxon>
    </lineage>
</organism>
<dbReference type="STRING" id="547558.Mmah_0087"/>
<evidence type="ECO:0000313" key="14">
    <source>
        <dbReference type="Proteomes" id="UP000001059"/>
    </source>
</evidence>
<evidence type="ECO:0000313" key="13">
    <source>
        <dbReference type="EMBL" id="ADE35623.1"/>
    </source>
</evidence>
<keyword evidence="10" id="KW-0333">Golgi apparatus</keyword>
<dbReference type="InterPro" id="IPR029044">
    <property type="entry name" value="Nucleotide-diphossugar_trans"/>
</dbReference>
<dbReference type="EMBL" id="CP001994">
    <property type="protein sequence ID" value="ADE35623.1"/>
    <property type="molecule type" value="Genomic_DNA"/>
</dbReference>
<dbReference type="GO" id="GO:0008375">
    <property type="term" value="F:acetylglucosaminyltransferase activity"/>
    <property type="evidence" value="ECO:0007669"/>
    <property type="project" value="InterPro"/>
</dbReference>
<protein>
    <submittedName>
        <fullName evidence="13">Uncharacterized protein</fullName>
    </submittedName>
</protein>
<dbReference type="RefSeq" id="WP_013036566.1">
    <property type="nucleotide sequence ID" value="NC_014002.1"/>
</dbReference>
<keyword evidence="7" id="KW-0479">Metal-binding</keyword>
<evidence type="ECO:0000256" key="9">
    <source>
        <dbReference type="ARBA" id="ARBA00022989"/>
    </source>
</evidence>
<dbReference type="AlphaFoldDB" id="D5E8W4"/>
<evidence type="ECO:0000256" key="12">
    <source>
        <dbReference type="ARBA" id="ARBA00023211"/>
    </source>
</evidence>
<evidence type="ECO:0000256" key="7">
    <source>
        <dbReference type="ARBA" id="ARBA00022723"/>
    </source>
</evidence>
<dbReference type="KEGG" id="mmh:Mmah_0087"/>
<evidence type="ECO:0000256" key="6">
    <source>
        <dbReference type="ARBA" id="ARBA00022692"/>
    </source>
</evidence>
<sequence>MASNLAPVILFVYNRPLHTKRTIENLQKNLFAENTELFIYSDEAKSKNDVLEVQKVRQYIKTISGFRKITIVERQQNFGLSKNIINGVTDVISSYGKAIILEDDLLTSPYFLKYMNKALDFYKNKEEIMSISAYNHPPSIMKIPADYNEQIYFNYRNSSWGWGTWKNRWDMVDWNVEDFNEFKKDKFAQKKFNRGGEDLSDMLIAQMEGKIDSWAIRFTYAHFKYDKLSVCPCHSYVQNIGHDGSGQHCGKSKRYQNDLTKAPEKIKFPEEIKVNQCIMDEFSQIYKNNVLKKLKHIFINKLCLLHNIW</sequence>
<keyword evidence="11" id="KW-0472">Membrane</keyword>
<keyword evidence="6" id="KW-0812">Transmembrane</keyword>
<dbReference type="GeneID" id="8982218"/>
<dbReference type="OrthoDB" id="350859at2157"/>
<comment type="cofactor">
    <cofactor evidence="1">
        <name>Mn(2+)</name>
        <dbReference type="ChEBI" id="CHEBI:29035"/>
    </cofactor>
</comment>
<reference evidence="13 14" key="1">
    <citation type="submission" date="2010-03" db="EMBL/GenBank/DDBJ databases">
        <title>The complete genome of Methanohalophilus mahii DSM 5219.</title>
        <authorList>
            <consortium name="US DOE Joint Genome Institute (JGI-PGF)"/>
            <person name="Lucas S."/>
            <person name="Copeland A."/>
            <person name="Lapidus A."/>
            <person name="Glavina del Rio T."/>
            <person name="Dalin E."/>
            <person name="Tice H."/>
            <person name="Bruce D."/>
            <person name="Goodwin L."/>
            <person name="Pitluck S."/>
            <person name="Kyrpides N."/>
            <person name="Mavromatis K."/>
            <person name="Ivanova N."/>
            <person name="Lykidis A."/>
            <person name="Saunders E."/>
            <person name="Brettin T."/>
            <person name="Detter J.C."/>
            <person name="Han C."/>
            <person name="Land M."/>
            <person name="Hauser L."/>
            <person name="Markowitz V."/>
            <person name="Cheng J.-F."/>
            <person name="Hugenholtz P."/>
            <person name="Woyke T."/>
            <person name="Wu D."/>
            <person name="Spring S."/>
            <person name="Schneider S."/>
            <person name="Schroeder M."/>
            <person name="Klenk H.-P."/>
            <person name="Eisen J.A."/>
        </authorList>
    </citation>
    <scope>NUCLEOTIDE SEQUENCE [LARGE SCALE GENOMIC DNA]</scope>
    <source>
        <strain evidence="14">ATCC 35705 / DSM 5219 / SLP</strain>
    </source>
</reference>
<evidence type="ECO:0000256" key="4">
    <source>
        <dbReference type="ARBA" id="ARBA00022676"/>
    </source>
</evidence>
<keyword evidence="4" id="KW-0328">Glycosyltransferase</keyword>
<accession>D5E8W4</accession>
<evidence type="ECO:0000256" key="10">
    <source>
        <dbReference type="ARBA" id="ARBA00023034"/>
    </source>
</evidence>
<evidence type="ECO:0000256" key="2">
    <source>
        <dbReference type="ARBA" id="ARBA00004323"/>
    </source>
</evidence>
<dbReference type="InterPro" id="IPR004139">
    <property type="entry name" value="Glyco_trans_13"/>
</dbReference>
<keyword evidence="12" id="KW-0464">Manganese</keyword>
<dbReference type="GO" id="GO:0046872">
    <property type="term" value="F:metal ion binding"/>
    <property type="evidence" value="ECO:0007669"/>
    <property type="project" value="UniProtKB-KW"/>
</dbReference>
<evidence type="ECO:0000256" key="11">
    <source>
        <dbReference type="ARBA" id="ARBA00023136"/>
    </source>
</evidence>
<evidence type="ECO:0000256" key="5">
    <source>
        <dbReference type="ARBA" id="ARBA00022679"/>
    </source>
</evidence>
<keyword evidence="5" id="KW-0808">Transferase</keyword>
<dbReference type="HOGENOM" id="CLU_054735_1_0_2"/>
<dbReference type="SUPFAM" id="SSF53448">
    <property type="entry name" value="Nucleotide-diphospho-sugar transferases"/>
    <property type="match status" value="1"/>
</dbReference>
<name>D5E8W4_METMS</name>
<dbReference type="Gene3D" id="3.90.550.10">
    <property type="entry name" value="Spore Coat Polysaccharide Biosynthesis Protein SpsA, Chain A"/>
    <property type="match status" value="1"/>
</dbReference>
<evidence type="ECO:0000256" key="1">
    <source>
        <dbReference type="ARBA" id="ARBA00001936"/>
    </source>
</evidence>